<organism evidence="3 4">
    <name type="scientific">Sulfuricaulis limicola</name>
    <dbReference type="NCBI Taxonomy" id="1620215"/>
    <lineage>
        <taxon>Bacteria</taxon>
        <taxon>Pseudomonadati</taxon>
        <taxon>Pseudomonadota</taxon>
        <taxon>Gammaproteobacteria</taxon>
        <taxon>Acidiferrobacterales</taxon>
        <taxon>Acidiferrobacteraceae</taxon>
        <taxon>Sulfuricaulis</taxon>
    </lineage>
</organism>
<dbReference type="EMBL" id="AP014879">
    <property type="protein sequence ID" value="BAV34893.1"/>
    <property type="molecule type" value="Genomic_DNA"/>
</dbReference>
<accession>A0A1B4XJA5</accession>
<feature type="transmembrane region" description="Helical" evidence="2">
    <location>
        <begin position="146"/>
        <end position="175"/>
    </location>
</feature>
<dbReference type="InParanoid" id="A0A1B4XJA5"/>
<evidence type="ECO:0000313" key="3">
    <source>
        <dbReference type="EMBL" id="BAV34893.1"/>
    </source>
</evidence>
<protein>
    <recommendedName>
        <fullName evidence="5">Transmembrane protein</fullName>
    </recommendedName>
</protein>
<dbReference type="KEGG" id="slim:SCL_2616"/>
<evidence type="ECO:0000256" key="2">
    <source>
        <dbReference type="SAM" id="Phobius"/>
    </source>
</evidence>
<feature type="transmembrane region" description="Helical" evidence="2">
    <location>
        <begin position="48"/>
        <end position="69"/>
    </location>
</feature>
<feature type="region of interest" description="Disordered" evidence="1">
    <location>
        <begin position="262"/>
        <end position="281"/>
    </location>
</feature>
<feature type="transmembrane region" description="Helical" evidence="2">
    <location>
        <begin position="21"/>
        <end position="42"/>
    </location>
</feature>
<keyword evidence="2" id="KW-0472">Membrane</keyword>
<evidence type="ECO:0000256" key="1">
    <source>
        <dbReference type="SAM" id="MobiDB-lite"/>
    </source>
</evidence>
<feature type="transmembrane region" description="Helical" evidence="2">
    <location>
        <begin position="195"/>
        <end position="216"/>
    </location>
</feature>
<reference evidence="3 4" key="1">
    <citation type="submission" date="2015-05" db="EMBL/GenBank/DDBJ databases">
        <title>Complete genome sequence of a sulfur-oxidizing gammaproteobacterium strain HA5.</title>
        <authorList>
            <person name="Miura A."/>
            <person name="Kojima H."/>
            <person name="Fukui M."/>
        </authorList>
    </citation>
    <scope>NUCLEOTIDE SEQUENCE [LARGE SCALE GENOMIC DNA]</scope>
    <source>
        <strain evidence="3 4">HA5</strain>
    </source>
</reference>
<keyword evidence="2" id="KW-0812">Transmembrane</keyword>
<feature type="transmembrane region" description="Helical" evidence="2">
    <location>
        <begin position="105"/>
        <end position="126"/>
    </location>
</feature>
<dbReference type="Proteomes" id="UP000243180">
    <property type="component" value="Chromosome"/>
</dbReference>
<evidence type="ECO:0000313" key="4">
    <source>
        <dbReference type="Proteomes" id="UP000243180"/>
    </source>
</evidence>
<dbReference type="AlphaFoldDB" id="A0A1B4XJA5"/>
<keyword evidence="2" id="KW-1133">Transmembrane helix</keyword>
<evidence type="ECO:0008006" key="5">
    <source>
        <dbReference type="Google" id="ProtNLM"/>
    </source>
</evidence>
<keyword evidence="4" id="KW-1185">Reference proteome</keyword>
<gene>
    <name evidence="3" type="ORF">SCL_2616</name>
</gene>
<dbReference type="OrthoDB" id="9985329at2"/>
<name>A0A1B4XJA5_9GAMM</name>
<feature type="transmembrane region" description="Helical" evidence="2">
    <location>
        <begin position="222"/>
        <end position="247"/>
    </location>
</feature>
<dbReference type="RefSeq" id="WP_096361588.1">
    <property type="nucleotide sequence ID" value="NZ_AP014879.1"/>
</dbReference>
<sequence length="281" mass="30732">MQRISKHLRIGWRWLTGGWRLFLRNPWLLGGMGLTTAVLVGVLTLIPLLGGLLVALLAPIWLASAYLAIDSVRKMPMALPASLRLPALKQSPWQLVGVFHNHAHVLPMAVTCLFSAAAVLLTNLPLQALAGNAWVADWSSLDRTSQAGVLVAMLLVFTLYAVVAATLIYALPLAFLRDEPLIPALQHSLRASRHFAVALLVLLGLLLAPFLLGALVSRFSGWAGYLVSLIISSVIFPVTAASLYCSYRDIFDARESREYQMKPEMRRATDRRATSADAVTQ</sequence>
<feature type="compositionally biased region" description="Basic and acidic residues" evidence="1">
    <location>
        <begin position="262"/>
        <end position="274"/>
    </location>
</feature>
<proteinExistence type="predicted"/>